<dbReference type="Pfam" id="PF07690">
    <property type="entry name" value="MFS_1"/>
    <property type="match status" value="1"/>
</dbReference>
<dbReference type="GO" id="GO:0022857">
    <property type="term" value="F:transmembrane transporter activity"/>
    <property type="evidence" value="ECO:0007669"/>
    <property type="project" value="InterPro"/>
</dbReference>
<evidence type="ECO:0000313" key="6">
    <source>
        <dbReference type="EMBL" id="NIA67045.1"/>
    </source>
</evidence>
<feature type="transmembrane region" description="Helical" evidence="4">
    <location>
        <begin position="359"/>
        <end position="379"/>
    </location>
</feature>
<name>A0A967C2G4_9PROT</name>
<evidence type="ECO:0000313" key="7">
    <source>
        <dbReference type="Proteomes" id="UP000761264"/>
    </source>
</evidence>
<feature type="transmembrane region" description="Helical" evidence="4">
    <location>
        <begin position="68"/>
        <end position="89"/>
    </location>
</feature>
<dbReference type="PROSITE" id="PS51257">
    <property type="entry name" value="PROKAR_LIPOPROTEIN"/>
    <property type="match status" value="1"/>
</dbReference>
<keyword evidence="7" id="KW-1185">Reference proteome</keyword>
<dbReference type="AlphaFoldDB" id="A0A967C2G4"/>
<feature type="transmembrane region" description="Helical" evidence="4">
    <location>
        <begin position="129"/>
        <end position="148"/>
    </location>
</feature>
<dbReference type="InterPro" id="IPR036259">
    <property type="entry name" value="MFS_trans_sf"/>
</dbReference>
<dbReference type="SUPFAM" id="SSF103473">
    <property type="entry name" value="MFS general substrate transporter"/>
    <property type="match status" value="1"/>
</dbReference>
<dbReference type="InterPro" id="IPR011701">
    <property type="entry name" value="MFS"/>
</dbReference>
<evidence type="ECO:0000256" key="2">
    <source>
        <dbReference type="ARBA" id="ARBA00022989"/>
    </source>
</evidence>
<feature type="transmembrane region" description="Helical" evidence="4">
    <location>
        <begin position="207"/>
        <end position="225"/>
    </location>
</feature>
<dbReference type="PANTHER" id="PTHR23534">
    <property type="entry name" value="MFS PERMEASE"/>
    <property type="match status" value="1"/>
</dbReference>
<protein>
    <submittedName>
        <fullName evidence="6">MFS transporter</fullName>
    </submittedName>
</protein>
<dbReference type="Proteomes" id="UP000761264">
    <property type="component" value="Unassembled WGS sequence"/>
</dbReference>
<feature type="transmembrane region" description="Helical" evidence="4">
    <location>
        <begin position="330"/>
        <end position="353"/>
    </location>
</feature>
<dbReference type="PROSITE" id="PS50850">
    <property type="entry name" value="MFS"/>
    <property type="match status" value="1"/>
</dbReference>
<evidence type="ECO:0000256" key="1">
    <source>
        <dbReference type="ARBA" id="ARBA00022692"/>
    </source>
</evidence>
<reference evidence="6" key="1">
    <citation type="submission" date="2020-03" db="EMBL/GenBank/DDBJ databases">
        <title>Genome of Pelagibius litoralis DSM 21314T.</title>
        <authorList>
            <person name="Wang G."/>
        </authorList>
    </citation>
    <scope>NUCLEOTIDE SEQUENCE</scope>
    <source>
        <strain evidence="6">DSM 21314</strain>
    </source>
</reference>
<proteinExistence type="predicted"/>
<feature type="transmembrane region" description="Helical" evidence="4">
    <location>
        <begin position="154"/>
        <end position="187"/>
    </location>
</feature>
<feature type="transmembrane region" description="Helical" evidence="4">
    <location>
        <begin position="294"/>
        <end position="318"/>
    </location>
</feature>
<evidence type="ECO:0000259" key="5">
    <source>
        <dbReference type="PROSITE" id="PS50850"/>
    </source>
</evidence>
<keyword evidence="1 4" id="KW-0812">Transmembrane</keyword>
<accession>A0A967C2G4</accession>
<keyword evidence="2 4" id="KW-1133">Transmembrane helix</keyword>
<feature type="transmembrane region" description="Helical" evidence="4">
    <location>
        <begin position="95"/>
        <end position="117"/>
    </location>
</feature>
<comment type="caution">
    <text evidence="6">The sequence shown here is derived from an EMBL/GenBank/DDBJ whole genome shotgun (WGS) entry which is preliminary data.</text>
</comment>
<dbReference type="PANTHER" id="PTHR23534:SF1">
    <property type="entry name" value="MAJOR FACILITATOR SUPERFAMILY PROTEIN"/>
    <property type="match status" value="1"/>
</dbReference>
<evidence type="ECO:0000256" key="4">
    <source>
        <dbReference type="SAM" id="Phobius"/>
    </source>
</evidence>
<feature type="transmembrane region" description="Helical" evidence="4">
    <location>
        <begin position="231"/>
        <end position="255"/>
    </location>
</feature>
<evidence type="ECO:0000256" key="3">
    <source>
        <dbReference type="ARBA" id="ARBA00023136"/>
    </source>
</evidence>
<feature type="transmembrane region" description="Helical" evidence="4">
    <location>
        <begin position="43"/>
        <end position="61"/>
    </location>
</feature>
<dbReference type="InterPro" id="IPR020846">
    <property type="entry name" value="MFS_dom"/>
</dbReference>
<dbReference type="Gene3D" id="1.20.1250.20">
    <property type="entry name" value="MFS general substrate transporter like domains"/>
    <property type="match status" value="1"/>
</dbReference>
<sequence length="384" mass="40011">MRNVAVLAVCQALGMSCLALSITITALVGNSLAPDPSLATFPLALQFVATAASTIPASLFMGRFGRRAGFTVGGILGVAGGVIACQAVIAASFAMFCVGAAFLGAFAAHVALYRFAAADVAGPEYRSRAISLVMVGGVASAVLGPELAKWTRELFSPILFAGGYAAIAALAFIGVVLVQAVNFPAVVPRSQRAKGRPLGEILRQPTLVVAVLCAMVAYGSMNLVMVSTPLAMVACAHPFETAAFVIQWHVVGMYAPSFVTGHLIERIGALKVISIGSLLVLGCILVNLTGIEVIQFWAALLLLGVGWNFMYVGATALLTETYRPEEQARVQAFNEFMVFGTTAVTALASGAIFNAFGWQAVNLGVVVPVILAAATVIWLSRRRA</sequence>
<gene>
    <name evidence="6" type="ORF">HBA54_00390</name>
</gene>
<organism evidence="6 7">
    <name type="scientific">Pelagibius litoralis</name>
    <dbReference type="NCBI Taxonomy" id="374515"/>
    <lineage>
        <taxon>Bacteria</taxon>
        <taxon>Pseudomonadati</taxon>
        <taxon>Pseudomonadota</taxon>
        <taxon>Alphaproteobacteria</taxon>
        <taxon>Rhodospirillales</taxon>
        <taxon>Rhodovibrionaceae</taxon>
        <taxon>Pelagibius</taxon>
    </lineage>
</organism>
<feature type="domain" description="Major facilitator superfamily (MFS) profile" evidence="5">
    <location>
        <begin position="206"/>
        <end position="384"/>
    </location>
</feature>
<feature type="transmembrane region" description="Helical" evidence="4">
    <location>
        <begin position="267"/>
        <end position="288"/>
    </location>
</feature>
<keyword evidence="3 4" id="KW-0472">Membrane</keyword>
<dbReference type="EMBL" id="JAAQPH010000001">
    <property type="protein sequence ID" value="NIA67045.1"/>
    <property type="molecule type" value="Genomic_DNA"/>
</dbReference>